<dbReference type="InterPro" id="IPR024705">
    <property type="entry name" value="Ssp411"/>
</dbReference>
<dbReference type="PANTHER" id="PTHR42899:SF1">
    <property type="entry name" value="SPERMATOGENESIS-ASSOCIATED PROTEIN 20"/>
    <property type="match status" value="1"/>
</dbReference>
<dbReference type="GO" id="GO:0005975">
    <property type="term" value="P:carbohydrate metabolic process"/>
    <property type="evidence" value="ECO:0007669"/>
    <property type="project" value="InterPro"/>
</dbReference>
<keyword evidence="3" id="KW-1185">Reference proteome</keyword>
<evidence type="ECO:0000313" key="3">
    <source>
        <dbReference type="Proteomes" id="UP000254866"/>
    </source>
</evidence>
<protein>
    <submittedName>
        <fullName evidence="2">Six-hairpin glycosidase</fullName>
    </submittedName>
</protein>
<dbReference type="GO" id="GO:0016798">
    <property type="term" value="F:hydrolase activity, acting on glycosyl bonds"/>
    <property type="evidence" value="ECO:0007669"/>
    <property type="project" value="UniProtKB-KW"/>
</dbReference>
<dbReference type="AlphaFoldDB" id="A0A370TZA1"/>
<dbReference type="SUPFAM" id="SSF48208">
    <property type="entry name" value="Six-hairpin glycosidases"/>
    <property type="match status" value="1"/>
</dbReference>
<reference evidence="2 3" key="1">
    <citation type="journal article" date="2018" name="IMA Fungus">
        <title>IMA Genome-F 9: Draft genome sequence of Annulohypoxylon stygium, Aspergillus mulundensis, Berkeleyomyces basicola (syn. Thielaviopsis basicola), Ceratocystis smalleyi, two Cercospora beticola strains, Coleophoma cylindrospora, Fusarium fracticaudum, Phialophora cf. hyalina, and Morchella septimelata.</title>
        <authorList>
            <person name="Wingfield B.D."/>
            <person name="Bills G.F."/>
            <person name="Dong Y."/>
            <person name="Huang W."/>
            <person name="Nel W.J."/>
            <person name="Swalarsk-Parry B.S."/>
            <person name="Vaghefi N."/>
            <person name="Wilken P.M."/>
            <person name="An Z."/>
            <person name="de Beer Z.W."/>
            <person name="De Vos L."/>
            <person name="Chen L."/>
            <person name="Duong T.A."/>
            <person name="Gao Y."/>
            <person name="Hammerbacher A."/>
            <person name="Kikkert J.R."/>
            <person name="Li Y."/>
            <person name="Li H."/>
            <person name="Li K."/>
            <person name="Li Q."/>
            <person name="Liu X."/>
            <person name="Ma X."/>
            <person name="Naidoo K."/>
            <person name="Pethybridge S.J."/>
            <person name="Sun J."/>
            <person name="Steenkamp E.T."/>
            <person name="van der Nest M.A."/>
            <person name="van Wyk S."/>
            <person name="Wingfield M.J."/>
            <person name="Xiong C."/>
            <person name="Yue Q."/>
            <person name="Zhang X."/>
        </authorList>
    </citation>
    <scope>NUCLEOTIDE SEQUENCE [LARGE SCALE GENOMIC DNA]</scope>
    <source>
        <strain evidence="2 3">BP 5553</strain>
    </source>
</reference>
<dbReference type="PANTHER" id="PTHR42899">
    <property type="entry name" value="SPERMATOGENESIS-ASSOCIATED PROTEIN 20"/>
    <property type="match status" value="1"/>
</dbReference>
<accession>A0A370TZA1</accession>
<name>A0A370TZA1_9HELO</name>
<feature type="domain" description="Spermatogenesis-associated protein 20-like TRX" evidence="1">
    <location>
        <begin position="41"/>
        <end position="206"/>
    </location>
</feature>
<evidence type="ECO:0000259" key="1">
    <source>
        <dbReference type="Pfam" id="PF03190"/>
    </source>
</evidence>
<dbReference type="SUPFAM" id="SSF52833">
    <property type="entry name" value="Thioredoxin-like"/>
    <property type="match status" value="1"/>
</dbReference>
<dbReference type="Gene3D" id="3.40.30.10">
    <property type="entry name" value="Glutaredoxin"/>
    <property type="match status" value="1"/>
</dbReference>
<dbReference type="PIRSF" id="PIRSF006402">
    <property type="entry name" value="UCP006402_thioredoxin"/>
    <property type="match status" value="1"/>
</dbReference>
<dbReference type="Gene3D" id="1.50.10.10">
    <property type="match status" value="1"/>
</dbReference>
<organism evidence="2 3">
    <name type="scientific">Venustampulla echinocandica</name>
    <dbReference type="NCBI Taxonomy" id="2656787"/>
    <lineage>
        <taxon>Eukaryota</taxon>
        <taxon>Fungi</taxon>
        <taxon>Dikarya</taxon>
        <taxon>Ascomycota</taxon>
        <taxon>Pezizomycotina</taxon>
        <taxon>Leotiomycetes</taxon>
        <taxon>Helotiales</taxon>
        <taxon>Pleuroascaceae</taxon>
        <taxon>Venustampulla</taxon>
    </lineage>
</organism>
<dbReference type="OrthoDB" id="1923667at2759"/>
<dbReference type="CDD" id="cd02955">
    <property type="entry name" value="SSP411"/>
    <property type="match status" value="1"/>
</dbReference>
<dbReference type="InterPro" id="IPR004879">
    <property type="entry name" value="Ssp411-like_TRX"/>
</dbReference>
<dbReference type="GeneID" id="43593680"/>
<dbReference type="STRING" id="2656787.A0A370TZA1"/>
<dbReference type="EMBL" id="NPIC01000001">
    <property type="protein sequence ID" value="RDL40852.1"/>
    <property type="molecule type" value="Genomic_DNA"/>
</dbReference>
<gene>
    <name evidence="2" type="ORF">BP5553_00831</name>
</gene>
<sequence>MAAQLRGAEETAKGIGQALKSGLGTVTNVGQEAYKKPELRNRAGESRSPYVRGHASNPVAWQLWGKEAIELAGKENRLIFLSIGYSACHWCHVMERESFENEEVAAILNESFIPIKIDREEHPDIDRIYMNFVQATTGSGGWPLNVFVTPELEPVFGGTYWPGPTSTTAQVEDQVNFLGILNKLSTVWKEQEERCRQDASQILKQLREFAAEGTLGDRSEKAGDMDIELLEEANQHFISTYDTKNGGFGAAPKFPTPSKLSFLLRLGQYPEVVRDVVGKTACDKAENMAISTLRKMARGGIHDHIGNGFSRYSVTVDWSLPHFEKMLYDNAQLLHVYLDGFLLSNDPELLGVVYDIASYLTIDLAHPNGGFYSSEDADSFYKKGDSEKREGAFYVWTKREFENILGSKAAPILSEFYNVNRNGNVAPGNDPHDEFIDQNVLAIASTPAALASTYGMTEAEVVQIIKEGRIALRAHRDKERVRPSLDDKIIVSWNGLAIGALARTAAVIRSFDPVNSEKYLTSALKTAAFINDQLYDAKTKTLYRIYREGPGDTKGFADDYAFLIDGLIDLYEATFDEVWLHWADDLQQSQISLFYDTKGTGGFFSTQVDAAHVILRLKDGMDTSEPSTNGVSASNLYRLSNLLEEESYSKKAKETVSSFESEMTQYPWLFASFMPSIVARNLGVKGVVVSGEGAVEKMVEAHEKQPRGAIGTFARLNKSSSWLRGRNPLFKEFGLDDKPRALICEQGTCLEKVLEDDIPALANPLDLSNVAMALPEQQGAVVDGMPEEKPL</sequence>
<dbReference type="InterPro" id="IPR012341">
    <property type="entry name" value="6hp_glycosidase-like_sf"/>
</dbReference>
<comment type="caution">
    <text evidence="2">The sequence shown here is derived from an EMBL/GenBank/DDBJ whole genome shotgun (WGS) entry which is preliminary data.</text>
</comment>
<dbReference type="RefSeq" id="XP_031873508.1">
    <property type="nucleotide sequence ID" value="XM_032009454.1"/>
</dbReference>
<evidence type="ECO:0000313" key="2">
    <source>
        <dbReference type="EMBL" id="RDL40852.1"/>
    </source>
</evidence>
<dbReference type="InterPro" id="IPR036249">
    <property type="entry name" value="Thioredoxin-like_sf"/>
</dbReference>
<dbReference type="InterPro" id="IPR008928">
    <property type="entry name" value="6-hairpin_glycosidase_sf"/>
</dbReference>
<dbReference type="Proteomes" id="UP000254866">
    <property type="component" value="Unassembled WGS sequence"/>
</dbReference>
<proteinExistence type="predicted"/>
<keyword evidence="2" id="KW-0326">Glycosidase</keyword>
<dbReference type="Pfam" id="PF03190">
    <property type="entry name" value="Thioredox_DsbH"/>
    <property type="match status" value="1"/>
</dbReference>
<keyword evidence="2" id="KW-0378">Hydrolase</keyword>